<keyword evidence="2" id="KW-1185">Reference proteome</keyword>
<dbReference type="AlphaFoldDB" id="A0A9E7GHU1"/>
<organism evidence="1 2">
    <name type="scientific">Musa troglodytarum</name>
    <name type="common">fe'i banana</name>
    <dbReference type="NCBI Taxonomy" id="320322"/>
    <lineage>
        <taxon>Eukaryota</taxon>
        <taxon>Viridiplantae</taxon>
        <taxon>Streptophyta</taxon>
        <taxon>Embryophyta</taxon>
        <taxon>Tracheophyta</taxon>
        <taxon>Spermatophyta</taxon>
        <taxon>Magnoliopsida</taxon>
        <taxon>Liliopsida</taxon>
        <taxon>Zingiberales</taxon>
        <taxon>Musaceae</taxon>
        <taxon>Musa</taxon>
    </lineage>
</organism>
<evidence type="ECO:0000313" key="2">
    <source>
        <dbReference type="Proteomes" id="UP001055439"/>
    </source>
</evidence>
<proteinExistence type="predicted"/>
<name>A0A9E7GHU1_9LILI</name>
<sequence>MGAAGSGGPLLAPGALESVLHLLEGAHALVSRGRRGRLHFREVCSGGWRRELEVEFVVSPRRRIGVALQEEFTEKITSMLVTIFYVCNRGMSMITTVIERLSSSQNMTWIDVCYHQEHVGRYAIKIWLFHDVQTFAVKESKCCIHHNAKVSNNVISQIIARRSAVFFVSFQSLNKEENLAHPRAASTSHTSKSINVMALQWLHNVGNVYLFHVRDMLSHSLVRCHKFGILIGMVEYNLTTPKIRSFIINVSGER</sequence>
<dbReference type="Proteomes" id="UP001055439">
    <property type="component" value="Chromosome 6"/>
</dbReference>
<protein>
    <submittedName>
        <fullName evidence="1">Uncharacterized protein</fullName>
    </submittedName>
</protein>
<gene>
    <name evidence="1" type="ORF">MUK42_37336</name>
</gene>
<accession>A0A9E7GHU1</accession>
<evidence type="ECO:0000313" key="1">
    <source>
        <dbReference type="EMBL" id="URE12737.1"/>
    </source>
</evidence>
<reference evidence="1" key="1">
    <citation type="submission" date="2022-05" db="EMBL/GenBank/DDBJ databases">
        <title>The Musa troglodytarum L. genome provides insights into the mechanism of non-climacteric behaviour and enrichment of carotenoids.</title>
        <authorList>
            <person name="Wang J."/>
        </authorList>
    </citation>
    <scope>NUCLEOTIDE SEQUENCE</scope>
    <source>
        <tissue evidence="1">Leaf</tissue>
    </source>
</reference>
<dbReference type="EMBL" id="CP097508">
    <property type="protein sequence ID" value="URE12737.1"/>
    <property type="molecule type" value="Genomic_DNA"/>
</dbReference>